<dbReference type="OrthoDB" id="128867at2759"/>
<dbReference type="Gene3D" id="2.130.10.10">
    <property type="entry name" value="YVTN repeat-like/Quinoprotein amine dehydrogenase"/>
    <property type="match status" value="3"/>
</dbReference>
<dbReference type="PROSITE" id="PS50294">
    <property type="entry name" value="WD_REPEATS_REGION"/>
    <property type="match status" value="4"/>
</dbReference>
<evidence type="ECO:0000313" key="4">
    <source>
        <dbReference type="EMBL" id="ETO04358.1"/>
    </source>
</evidence>
<proteinExistence type="predicted"/>
<dbReference type="CDD" id="cd00200">
    <property type="entry name" value="WD40"/>
    <property type="match status" value="1"/>
</dbReference>
<dbReference type="InterPro" id="IPR015943">
    <property type="entry name" value="WD40/YVTN_repeat-like_dom_sf"/>
</dbReference>
<dbReference type="GO" id="GO:0017070">
    <property type="term" value="F:U6 snRNA binding"/>
    <property type="evidence" value="ECO:0007669"/>
    <property type="project" value="TreeGrafter"/>
</dbReference>
<evidence type="ECO:0000256" key="1">
    <source>
        <dbReference type="ARBA" id="ARBA00022574"/>
    </source>
</evidence>
<dbReference type="SUPFAM" id="SSF50978">
    <property type="entry name" value="WD40 repeat-like"/>
    <property type="match status" value="1"/>
</dbReference>
<evidence type="ECO:0000313" key="5">
    <source>
        <dbReference type="Proteomes" id="UP000023152"/>
    </source>
</evidence>
<dbReference type="GO" id="GO:0000398">
    <property type="term" value="P:mRNA splicing, via spliceosome"/>
    <property type="evidence" value="ECO:0007669"/>
    <property type="project" value="TreeGrafter"/>
</dbReference>
<dbReference type="GO" id="GO:0030621">
    <property type="term" value="F:U4 snRNA binding"/>
    <property type="evidence" value="ECO:0007669"/>
    <property type="project" value="TreeGrafter"/>
</dbReference>
<keyword evidence="1 3" id="KW-0853">WD repeat</keyword>
<comment type="caution">
    <text evidence="4">The sequence shown here is derived from an EMBL/GenBank/DDBJ whole genome shotgun (WGS) entry which is preliminary data.</text>
</comment>
<name>X6LR64_RETFI</name>
<dbReference type="EMBL" id="ASPP01029460">
    <property type="protein sequence ID" value="ETO04358.1"/>
    <property type="molecule type" value="Genomic_DNA"/>
</dbReference>
<dbReference type="AlphaFoldDB" id="X6LR64"/>
<dbReference type="PRINTS" id="PR00320">
    <property type="entry name" value="GPROTEINBRPT"/>
</dbReference>
<feature type="repeat" description="WD" evidence="3">
    <location>
        <begin position="197"/>
        <end position="240"/>
    </location>
</feature>
<organism evidence="4 5">
    <name type="scientific">Reticulomyxa filosa</name>
    <dbReference type="NCBI Taxonomy" id="46433"/>
    <lineage>
        <taxon>Eukaryota</taxon>
        <taxon>Sar</taxon>
        <taxon>Rhizaria</taxon>
        <taxon>Retaria</taxon>
        <taxon>Foraminifera</taxon>
        <taxon>Monothalamids</taxon>
        <taxon>Reticulomyxidae</taxon>
        <taxon>Reticulomyxa</taxon>
    </lineage>
</organism>
<feature type="repeat" description="WD" evidence="3">
    <location>
        <begin position="149"/>
        <end position="196"/>
    </location>
</feature>
<dbReference type="PROSITE" id="PS50082">
    <property type="entry name" value="WD_REPEATS_2"/>
    <property type="match status" value="5"/>
</dbReference>
<dbReference type="Proteomes" id="UP000023152">
    <property type="component" value="Unassembled WGS sequence"/>
</dbReference>
<dbReference type="InterPro" id="IPR001680">
    <property type="entry name" value="WD40_rpt"/>
</dbReference>
<dbReference type="InterPro" id="IPR036322">
    <property type="entry name" value="WD40_repeat_dom_sf"/>
</dbReference>
<dbReference type="PROSITE" id="PS00678">
    <property type="entry name" value="WD_REPEATS_1"/>
    <property type="match status" value="5"/>
</dbReference>
<dbReference type="PANTHER" id="PTHR19846:SF0">
    <property type="entry name" value="PRE-MRNA PROCESSING FACTOR 4"/>
    <property type="match status" value="1"/>
</dbReference>
<dbReference type="Pfam" id="PF00400">
    <property type="entry name" value="WD40"/>
    <property type="match status" value="6"/>
</dbReference>
<feature type="repeat" description="WD" evidence="3">
    <location>
        <begin position="343"/>
        <end position="394"/>
    </location>
</feature>
<feature type="repeat" description="WD" evidence="3">
    <location>
        <begin position="105"/>
        <end position="148"/>
    </location>
</feature>
<gene>
    <name evidence="4" type="ORF">RFI_33038</name>
</gene>
<evidence type="ECO:0000256" key="3">
    <source>
        <dbReference type="PROSITE-ProRule" id="PRU00221"/>
    </source>
</evidence>
<dbReference type="SMART" id="SM00320">
    <property type="entry name" value="WD40"/>
    <property type="match status" value="7"/>
</dbReference>
<accession>X6LR64</accession>
<dbReference type="GO" id="GO:0046540">
    <property type="term" value="C:U4/U6 x U5 tri-snRNP complex"/>
    <property type="evidence" value="ECO:0007669"/>
    <property type="project" value="TreeGrafter"/>
</dbReference>
<keyword evidence="5" id="KW-1185">Reference proteome</keyword>
<reference evidence="4 5" key="1">
    <citation type="journal article" date="2013" name="Curr. Biol.">
        <title>The Genome of the Foraminiferan Reticulomyxa filosa.</title>
        <authorList>
            <person name="Glockner G."/>
            <person name="Hulsmann N."/>
            <person name="Schleicher M."/>
            <person name="Noegel A.A."/>
            <person name="Eichinger L."/>
            <person name="Gallinger C."/>
            <person name="Pawlowski J."/>
            <person name="Sierra R."/>
            <person name="Euteneuer U."/>
            <person name="Pillet L."/>
            <person name="Moustafa A."/>
            <person name="Platzer M."/>
            <person name="Groth M."/>
            <person name="Szafranski K."/>
            <person name="Schliwa M."/>
        </authorList>
    </citation>
    <scope>NUCLEOTIDE SEQUENCE [LARGE SCALE GENOMIC DNA]</scope>
</reference>
<sequence>MILLSKYWFLYCQSFFENSFDIKIKKERRSNKTAERMISVSNEKQASMQFSLSEEEIQLIIRYWIRTSKIKLGWINDFNKLVVNYTTAVFILDTFCLTSKLLKTFTGHANCVYSIDHSTFAEDQLMCSGSDDRTVRVWNVETTKQIQSFNGHLSHIYCVRFSPYHYHHYHYNIICSSSYDKTIRFWDIKHNRQLQIFNGHTNAVFGIEVSPFNGGKYLCSGSDDSTIRLWDIKTSKLLHIFDRHRAGVWCVAFSPLQSNNNKSNKSNCIGGNGYTICSGSWDKTIRICDIETTKQLIVFKGHERLINSVKYGSDRLGNTILSGSNDKSVRLWDIRSNQQIQVFNVHTNGVTCVEYSPFVVNNIEVGDYSSVICSGSFDNTIRFWDIRSNKKELYVIKGDKGEDSGILDLKFFNLKKKEKRNTDYSFDINLYYSSERGLIRVWG</sequence>
<evidence type="ECO:0000256" key="2">
    <source>
        <dbReference type="ARBA" id="ARBA00022737"/>
    </source>
</evidence>
<keyword evidence="2" id="KW-0677">Repeat</keyword>
<protein>
    <submittedName>
        <fullName evidence="4">WD-40 repeat protein</fullName>
    </submittedName>
</protein>
<dbReference type="InterPro" id="IPR020472">
    <property type="entry name" value="WD40_PAC1"/>
</dbReference>
<dbReference type="PANTHER" id="PTHR19846">
    <property type="entry name" value="WD40 REPEAT PROTEIN"/>
    <property type="match status" value="1"/>
</dbReference>
<dbReference type="InterPro" id="IPR019775">
    <property type="entry name" value="WD40_repeat_CS"/>
</dbReference>
<feature type="repeat" description="WD" evidence="3">
    <location>
        <begin position="299"/>
        <end position="342"/>
    </location>
</feature>